<dbReference type="AlphaFoldDB" id="A0A0A9HWR8"/>
<accession>A0A0A9HWR8</accession>
<dbReference type="EMBL" id="GBRH01160548">
    <property type="protein sequence ID" value="JAE37348.1"/>
    <property type="molecule type" value="Transcribed_RNA"/>
</dbReference>
<sequence>MGGNIGDNLCKFNLHSRPSACTCFVQCSKNHSYVQNFVQNVRTQPINARFRYSSYHLEPNSCPDPLQPPPDLLLINLLTELR</sequence>
<name>A0A0A9HWR8_ARUDO</name>
<organism evidence="1">
    <name type="scientific">Arundo donax</name>
    <name type="common">Giant reed</name>
    <name type="synonym">Donax arundinaceus</name>
    <dbReference type="NCBI Taxonomy" id="35708"/>
    <lineage>
        <taxon>Eukaryota</taxon>
        <taxon>Viridiplantae</taxon>
        <taxon>Streptophyta</taxon>
        <taxon>Embryophyta</taxon>
        <taxon>Tracheophyta</taxon>
        <taxon>Spermatophyta</taxon>
        <taxon>Magnoliopsida</taxon>
        <taxon>Liliopsida</taxon>
        <taxon>Poales</taxon>
        <taxon>Poaceae</taxon>
        <taxon>PACMAD clade</taxon>
        <taxon>Arundinoideae</taxon>
        <taxon>Arundineae</taxon>
        <taxon>Arundo</taxon>
    </lineage>
</organism>
<reference evidence="1" key="1">
    <citation type="submission" date="2014-09" db="EMBL/GenBank/DDBJ databases">
        <authorList>
            <person name="Magalhaes I.L.F."/>
            <person name="Oliveira U."/>
            <person name="Santos F.R."/>
            <person name="Vidigal T.H.D.A."/>
            <person name="Brescovit A.D."/>
            <person name="Santos A.J."/>
        </authorList>
    </citation>
    <scope>NUCLEOTIDE SEQUENCE</scope>
    <source>
        <tissue evidence="1">Shoot tissue taken approximately 20 cm above the soil surface</tissue>
    </source>
</reference>
<protein>
    <submittedName>
        <fullName evidence="1">Uncharacterized protein</fullName>
    </submittedName>
</protein>
<evidence type="ECO:0000313" key="1">
    <source>
        <dbReference type="EMBL" id="JAE37348.1"/>
    </source>
</evidence>
<proteinExistence type="predicted"/>
<reference evidence="1" key="2">
    <citation type="journal article" date="2015" name="Data Brief">
        <title>Shoot transcriptome of the giant reed, Arundo donax.</title>
        <authorList>
            <person name="Barrero R.A."/>
            <person name="Guerrero F.D."/>
            <person name="Moolhuijzen P."/>
            <person name="Goolsby J.A."/>
            <person name="Tidwell J."/>
            <person name="Bellgard S.E."/>
            <person name="Bellgard M.I."/>
        </authorList>
    </citation>
    <scope>NUCLEOTIDE SEQUENCE</scope>
    <source>
        <tissue evidence="1">Shoot tissue taken approximately 20 cm above the soil surface</tissue>
    </source>
</reference>